<dbReference type="PANTHER" id="PTHR23310">
    <property type="entry name" value="ACYL-COA-BINDING PROTEIN, ACBP"/>
    <property type="match status" value="1"/>
</dbReference>
<name>A0A3L8DYG7_OOCBI</name>
<gene>
    <name evidence="3" type="ORF">DMN91_001633</name>
</gene>
<keyword evidence="1" id="KW-0446">Lipid-binding</keyword>
<dbReference type="InterPro" id="IPR035984">
    <property type="entry name" value="Acyl-CoA-binding_sf"/>
</dbReference>
<reference evidence="3" key="2">
    <citation type="submission" date="2018-07" db="EMBL/GenBank/DDBJ databases">
        <authorList>
            <person name="Mckenzie S.K."/>
            <person name="Kronauer D.J.C."/>
        </authorList>
    </citation>
    <scope>NUCLEOTIDE SEQUENCE</scope>
    <source>
        <strain evidence="3">Clonal line C1</strain>
    </source>
</reference>
<dbReference type="InterPro" id="IPR014352">
    <property type="entry name" value="FERM/acyl-CoA-bd_prot_sf"/>
</dbReference>
<dbReference type="GO" id="GO:0019915">
    <property type="term" value="P:lipid storage"/>
    <property type="evidence" value="ECO:0007669"/>
    <property type="project" value="UniProtKB-ARBA"/>
</dbReference>
<dbReference type="OrthoDB" id="346910at2759"/>
<dbReference type="Proteomes" id="UP000279307">
    <property type="component" value="Chromosome 2"/>
</dbReference>
<organism evidence="3">
    <name type="scientific">Ooceraea biroi</name>
    <name type="common">Clonal raider ant</name>
    <name type="synonym">Cerapachys biroi</name>
    <dbReference type="NCBI Taxonomy" id="2015173"/>
    <lineage>
        <taxon>Eukaryota</taxon>
        <taxon>Metazoa</taxon>
        <taxon>Ecdysozoa</taxon>
        <taxon>Arthropoda</taxon>
        <taxon>Hexapoda</taxon>
        <taxon>Insecta</taxon>
        <taxon>Pterygota</taxon>
        <taxon>Neoptera</taxon>
        <taxon>Endopterygota</taxon>
        <taxon>Hymenoptera</taxon>
        <taxon>Apocrita</taxon>
        <taxon>Aculeata</taxon>
        <taxon>Formicoidea</taxon>
        <taxon>Formicidae</taxon>
        <taxon>Dorylinae</taxon>
        <taxon>Ooceraea</taxon>
    </lineage>
</organism>
<dbReference type="FunFam" id="1.20.80.10:FF:000010">
    <property type="entry name" value="Acyl-CoA-binding domain-containing protein 5"/>
    <property type="match status" value="1"/>
</dbReference>
<evidence type="ECO:0000256" key="1">
    <source>
        <dbReference type="ARBA" id="ARBA00023121"/>
    </source>
</evidence>
<dbReference type="CDD" id="cd00435">
    <property type="entry name" value="ACBP"/>
    <property type="match status" value="1"/>
</dbReference>
<evidence type="ECO:0000259" key="2">
    <source>
        <dbReference type="PROSITE" id="PS51228"/>
    </source>
</evidence>
<dbReference type="PRINTS" id="PR00689">
    <property type="entry name" value="ACOABINDINGP"/>
</dbReference>
<comment type="caution">
    <text evidence="3">The sequence shown here is derived from an EMBL/GenBank/DDBJ whole genome shotgun (WGS) entry which is preliminary data.</text>
</comment>
<dbReference type="EMBL" id="QOIP01000002">
    <property type="protein sequence ID" value="RLU25477.1"/>
    <property type="molecule type" value="Genomic_DNA"/>
</dbReference>
<feature type="domain" description="ACB" evidence="2">
    <location>
        <begin position="16"/>
        <end position="100"/>
    </location>
</feature>
<dbReference type="PROSITE" id="PS00880">
    <property type="entry name" value="ACB_1"/>
    <property type="match status" value="1"/>
</dbReference>
<evidence type="ECO:0000313" key="3">
    <source>
        <dbReference type="EMBL" id="RLU25477.1"/>
    </source>
</evidence>
<dbReference type="GO" id="GO:0006631">
    <property type="term" value="P:fatty acid metabolic process"/>
    <property type="evidence" value="ECO:0007669"/>
    <property type="project" value="TreeGrafter"/>
</dbReference>
<dbReference type="AlphaFoldDB" id="A0A3L8DYG7"/>
<proteinExistence type="predicted"/>
<dbReference type="GO" id="GO:0000062">
    <property type="term" value="F:fatty-acyl-CoA binding"/>
    <property type="evidence" value="ECO:0007669"/>
    <property type="project" value="InterPro"/>
</dbReference>
<dbReference type="Gene3D" id="1.20.80.10">
    <property type="match status" value="1"/>
</dbReference>
<dbReference type="InterPro" id="IPR022408">
    <property type="entry name" value="Acyl-CoA-binding_prot_CS"/>
</dbReference>
<dbReference type="PROSITE" id="PS51228">
    <property type="entry name" value="ACB_2"/>
    <property type="match status" value="1"/>
</dbReference>
<dbReference type="Pfam" id="PF00887">
    <property type="entry name" value="ACBP"/>
    <property type="match status" value="1"/>
</dbReference>
<dbReference type="InterPro" id="IPR000582">
    <property type="entry name" value="Acyl-CoA-binding_protein"/>
</dbReference>
<protein>
    <recommendedName>
        <fullName evidence="2">ACB domain-containing protein</fullName>
    </recommendedName>
</protein>
<reference evidence="3" key="1">
    <citation type="journal article" date="2018" name="Genome Res.">
        <title>The genomic architecture and molecular evolution of ant odorant receptors.</title>
        <authorList>
            <person name="McKenzie S.K."/>
            <person name="Kronauer D.J.C."/>
        </authorList>
    </citation>
    <scope>NUCLEOTIDE SEQUENCE [LARGE SCALE GENOMIC DNA]</scope>
    <source>
        <strain evidence="3">Clonal line C1</strain>
    </source>
</reference>
<dbReference type="PANTHER" id="PTHR23310:SF137">
    <property type="entry name" value="ACYL-COA BINDING PROTEIN 3, ISOFORM A-RELATED"/>
    <property type="match status" value="1"/>
</dbReference>
<dbReference type="SUPFAM" id="SSF47027">
    <property type="entry name" value="Acyl-CoA binding protein"/>
    <property type="match status" value="1"/>
</dbReference>
<sequence length="100" mass="11431">MHFSKEKFRTDGELSLNRQFEAAAEAVKTLTKRPSDEELLELYALFKQATVGDNNTSKPGMLDLKGKAKWEAWNKKKGTSQEAAKQAYIDYANKLIEKYK</sequence>
<accession>A0A3L8DYG7</accession>